<evidence type="ECO:0000256" key="5">
    <source>
        <dbReference type="PIRSR" id="PIRSR017617-1"/>
    </source>
</evidence>
<dbReference type="Pfam" id="PF01212">
    <property type="entry name" value="Beta_elim_lyase"/>
    <property type="match status" value="1"/>
</dbReference>
<dbReference type="GO" id="GO:0006567">
    <property type="term" value="P:L-threonine catabolic process"/>
    <property type="evidence" value="ECO:0007669"/>
    <property type="project" value="TreeGrafter"/>
</dbReference>
<dbReference type="EMBL" id="JAQQWP010000008">
    <property type="protein sequence ID" value="KAK8106741.1"/>
    <property type="molecule type" value="Genomic_DNA"/>
</dbReference>
<evidence type="ECO:0000256" key="2">
    <source>
        <dbReference type="ARBA" id="ARBA00006966"/>
    </source>
</evidence>
<gene>
    <name evidence="7" type="ORF">PG999_010100</name>
</gene>
<feature type="modified residue" description="N6-(pyridoxal phosphate)lysine" evidence="5">
    <location>
        <position position="219"/>
    </location>
</feature>
<dbReference type="InterPro" id="IPR015424">
    <property type="entry name" value="PyrdxlP-dep_Trfase"/>
</dbReference>
<dbReference type="PIRSF" id="PIRSF017617">
    <property type="entry name" value="Thr_aldolase"/>
    <property type="match status" value="1"/>
</dbReference>
<comment type="cofactor">
    <cofactor evidence="1">
        <name>pyridoxal 5'-phosphate</name>
        <dbReference type="ChEBI" id="CHEBI:597326"/>
    </cofactor>
</comment>
<dbReference type="GO" id="GO:0005829">
    <property type="term" value="C:cytosol"/>
    <property type="evidence" value="ECO:0007669"/>
    <property type="project" value="TreeGrafter"/>
</dbReference>
<proteinExistence type="inferred from homology"/>
<name>A0AAW0QTX6_9PEZI</name>
<dbReference type="Proteomes" id="UP001392437">
    <property type="component" value="Unassembled WGS sequence"/>
</dbReference>
<dbReference type="GO" id="GO:0008732">
    <property type="term" value="F:L-allo-threonine aldolase activity"/>
    <property type="evidence" value="ECO:0007669"/>
    <property type="project" value="TreeGrafter"/>
</dbReference>
<dbReference type="InterPro" id="IPR015421">
    <property type="entry name" value="PyrdxlP-dep_Trfase_major"/>
</dbReference>
<keyword evidence="4" id="KW-0456">Lyase</keyword>
<evidence type="ECO:0000256" key="4">
    <source>
        <dbReference type="ARBA" id="ARBA00023239"/>
    </source>
</evidence>
<reference evidence="7 8" key="1">
    <citation type="submission" date="2023-01" db="EMBL/GenBank/DDBJ databases">
        <title>Analysis of 21 Apiospora genomes using comparative genomics revels a genus with tremendous synthesis potential of carbohydrate active enzymes and secondary metabolites.</title>
        <authorList>
            <person name="Sorensen T."/>
        </authorList>
    </citation>
    <scope>NUCLEOTIDE SEQUENCE [LARGE SCALE GENOMIC DNA]</scope>
    <source>
        <strain evidence="7 8">CBS 117206</strain>
    </source>
</reference>
<dbReference type="InterPro" id="IPR023603">
    <property type="entry name" value="Low_specificity_L-TA-like"/>
</dbReference>
<feature type="domain" description="Aromatic amino acid beta-eliminating lyase/threonine aldolase" evidence="6">
    <location>
        <begin position="23"/>
        <end position="314"/>
    </location>
</feature>
<comment type="similarity">
    <text evidence="2">Belongs to the threonine aldolase family.</text>
</comment>
<dbReference type="Gene3D" id="3.40.640.10">
    <property type="entry name" value="Type I PLP-dependent aspartate aminotransferase-like (Major domain)"/>
    <property type="match status" value="1"/>
</dbReference>
<evidence type="ECO:0000259" key="6">
    <source>
        <dbReference type="Pfam" id="PF01212"/>
    </source>
</evidence>
<dbReference type="PANTHER" id="PTHR48097:SF9">
    <property type="entry name" value="L-THREONINE ALDOLASE"/>
    <property type="match status" value="1"/>
</dbReference>
<evidence type="ECO:0000313" key="7">
    <source>
        <dbReference type="EMBL" id="KAK8106741.1"/>
    </source>
</evidence>
<evidence type="ECO:0000256" key="1">
    <source>
        <dbReference type="ARBA" id="ARBA00001933"/>
    </source>
</evidence>
<dbReference type="GO" id="GO:0006545">
    <property type="term" value="P:glycine biosynthetic process"/>
    <property type="evidence" value="ECO:0007669"/>
    <property type="project" value="TreeGrafter"/>
</dbReference>
<evidence type="ECO:0000313" key="8">
    <source>
        <dbReference type="Proteomes" id="UP001392437"/>
    </source>
</evidence>
<dbReference type="InterPro" id="IPR015422">
    <property type="entry name" value="PyrdxlP-dep_Trfase_small"/>
</dbReference>
<evidence type="ECO:0000256" key="3">
    <source>
        <dbReference type="ARBA" id="ARBA00022898"/>
    </source>
</evidence>
<dbReference type="PANTHER" id="PTHR48097">
    <property type="entry name" value="L-THREONINE ALDOLASE-RELATED"/>
    <property type="match status" value="1"/>
</dbReference>
<protein>
    <recommendedName>
        <fullName evidence="6">Aromatic amino acid beta-eliminating lyase/threonine aldolase domain-containing protein</fullName>
    </recommendedName>
</protein>
<accession>A0AAW0QTX6</accession>
<dbReference type="AlphaFoldDB" id="A0AAW0QTX6"/>
<dbReference type="InterPro" id="IPR001597">
    <property type="entry name" value="ArAA_b-elim_lyase/Thr_aldolase"/>
</dbReference>
<comment type="caution">
    <text evidence="7">The sequence shown here is derived from an EMBL/GenBank/DDBJ whole genome shotgun (WGS) entry which is preliminary data.</text>
</comment>
<dbReference type="Gene3D" id="3.90.1150.10">
    <property type="entry name" value="Aspartate Aminotransferase, domain 1"/>
    <property type="match status" value="1"/>
</dbReference>
<organism evidence="7 8">
    <name type="scientific">Apiospora kogelbergensis</name>
    <dbReference type="NCBI Taxonomy" id="1337665"/>
    <lineage>
        <taxon>Eukaryota</taxon>
        <taxon>Fungi</taxon>
        <taxon>Dikarya</taxon>
        <taxon>Ascomycota</taxon>
        <taxon>Pezizomycotina</taxon>
        <taxon>Sordariomycetes</taxon>
        <taxon>Xylariomycetidae</taxon>
        <taxon>Amphisphaeriales</taxon>
        <taxon>Apiosporaceae</taxon>
        <taxon>Apiospora</taxon>
    </lineage>
</organism>
<dbReference type="FunFam" id="3.40.640.10:FF:000030">
    <property type="entry name" value="Low-specificity L-threonine aldolase"/>
    <property type="match status" value="1"/>
</dbReference>
<keyword evidence="8" id="KW-1185">Reference proteome</keyword>
<keyword evidence="3" id="KW-0663">Pyridoxal phosphate</keyword>
<dbReference type="SUPFAM" id="SSF53383">
    <property type="entry name" value="PLP-dependent transferases"/>
    <property type="match status" value="1"/>
</dbReference>
<sequence>METTSSSHPSHWGHPVESGTAFDFRSDATTTPSIGVLQAVIRSTLNDDVYGEDETTQSFEEQVARICGMEAAAFVITGTMANQLALRALLWQPPHAVLMDAQAHVVNFEAAGLAHLSGALAQPVKSANGHFLTVDDIKKHAVLSDRLEKCPTKVISIDNTAHGNPVPIEELRLIKGWASSHGISVHIDGARLWHAVAAGAGNVRDIAACCDALALCFSKGLGAPMGGMVLGSSDLVHRVKRLRQSVGGGVRKVGMLAAAARQALMENFGPGDSDVRGILQQTHQVAKLIADMWTTRGGLLLRRVETNMVWLNLHNSGLERQALNDASKRHGIKVSAPRIVVHHQISGDALRSLELVFDEVLRSTIKAKIPETPHL</sequence>